<comment type="caution">
    <text evidence="3">The sequence shown here is derived from an EMBL/GenBank/DDBJ whole genome shotgun (WGS) entry which is preliminary data.</text>
</comment>
<name>A0A326UHR7_THEHA</name>
<evidence type="ECO:0000313" key="3">
    <source>
        <dbReference type="EMBL" id="PZW36410.1"/>
    </source>
</evidence>
<evidence type="ECO:0000313" key="4">
    <source>
        <dbReference type="Proteomes" id="UP000248806"/>
    </source>
</evidence>
<protein>
    <submittedName>
        <fullName evidence="3">Uncharacterized membrane protein YccF (DUF307 family)</fullName>
    </submittedName>
</protein>
<gene>
    <name evidence="3" type="ORF">EI42_00584</name>
</gene>
<dbReference type="Proteomes" id="UP000248806">
    <property type="component" value="Unassembled WGS sequence"/>
</dbReference>
<reference evidence="3 4" key="1">
    <citation type="submission" date="2018-06" db="EMBL/GenBank/DDBJ databases">
        <title>Genomic Encyclopedia of Archaeal and Bacterial Type Strains, Phase II (KMG-II): from individual species to whole genera.</title>
        <authorList>
            <person name="Goeker M."/>
        </authorList>
    </citation>
    <scope>NUCLEOTIDE SEQUENCE [LARGE SCALE GENOMIC DNA]</scope>
    <source>
        <strain evidence="3 4">ATCC BAA-1881</strain>
    </source>
</reference>
<keyword evidence="1" id="KW-0812">Transmembrane</keyword>
<keyword evidence="1" id="KW-1133">Transmembrane helix</keyword>
<feature type="transmembrane region" description="Helical" evidence="1">
    <location>
        <begin position="103"/>
        <end position="136"/>
    </location>
</feature>
<keyword evidence="4" id="KW-1185">Reference proteome</keyword>
<feature type="transmembrane region" description="Helical" evidence="1">
    <location>
        <begin position="31"/>
        <end position="60"/>
    </location>
</feature>
<accession>A0A326UHR7</accession>
<evidence type="ECO:0000259" key="2">
    <source>
        <dbReference type="Pfam" id="PF03733"/>
    </source>
</evidence>
<feature type="domain" description="Inner membrane component" evidence="2">
    <location>
        <begin position="26"/>
        <end position="60"/>
    </location>
</feature>
<dbReference type="Pfam" id="PF03733">
    <property type="entry name" value="YccF"/>
    <property type="match status" value="1"/>
</dbReference>
<keyword evidence="1" id="KW-0472">Membrane</keyword>
<dbReference type="RefSeq" id="WP_211326004.1">
    <property type="nucleotide sequence ID" value="NZ_BIFX01000001.1"/>
</dbReference>
<proteinExistence type="predicted"/>
<dbReference type="EMBL" id="QKUF01000001">
    <property type="protein sequence ID" value="PZW36410.1"/>
    <property type="molecule type" value="Genomic_DNA"/>
</dbReference>
<sequence length="148" mass="16645">MMQQHPFGQSQVVVTRQGPGFLLRAAWFLLLGWWLGLFWLCVGYLLCLTILGLPFGLIMLNRLPQVLTLRPVTQQAHVVATSGGVFVHTGEVSQHPFLLRALYYCLIGFWFGALWSLVAFVCCITVIGLPLGLLMFDRLPAVMTLRRN</sequence>
<dbReference type="AlphaFoldDB" id="A0A326UHR7"/>
<evidence type="ECO:0000256" key="1">
    <source>
        <dbReference type="SAM" id="Phobius"/>
    </source>
</evidence>
<organism evidence="3 4">
    <name type="scientific">Thermosporothrix hazakensis</name>
    <dbReference type="NCBI Taxonomy" id="644383"/>
    <lineage>
        <taxon>Bacteria</taxon>
        <taxon>Bacillati</taxon>
        <taxon>Chloroflexota</taxon>
        <taxon>Ktedonobacteria</taxon>
        <taxon>Ktedonobacterales</taxon>
        <taxon>Thermosporotrichaceae</taxon>
        <taxon>Thermosporothrix</taxon>
    </lineage>
</organism>
<dbReference type="InterPro" id="IPR005185">
    <property type="entry name" value="YccF"/>
</dbReference>